<dbReference type="EMBL" id="LXFE01004061">
    <property type="protein sequence ID" value="OLL21965.1"/>
    <property type="molecule type" value="Genomic_DNA"/>
</dbReference>
<dbReference type="AlphaFoldDB" id="A0A1U7LH31"/>
<proteinExistence type="predicted"/>
<comment type="caution">
    <text evidence="2">The sequence shown here is derived from an EMBL/GenBank/DDBJ whole genome shotgun (WGS) entry which is preliminary data.</text>
</comment>
<name>A0A1U7LH31_NEOID</name>
<sequence length="279" mass="31735">MVPPSSTATIPEFNDRDRPTSYLDRDKIPCQGIPLCNSRDWQDIIDIYGPCYRIISIILDGCETLQKRSPALTRSGYLNRQNHLKTSVKLLFSPKTPSKYEQYEQDTINKITEFARNAGYTSPQIWAEHILPRKVRNFPEDENELLPPGEVDWHNTSKAMQRRENADIGFAGVRNKDSPSKKRKPGSSSVLHSKLSSKIRKPSSSSVPRPSTIKFIPFSDKDYHRSKLSSKIRKPRSSSVLPPNTIQFIPFSYEESRLGKPSSKTMSRLPNRLSSNVVS</sequence>
<dbReference type="Proteomes" id="UP000186594">
    <property type="component" value="Unassembled WGS sequence"/>
</dbReference>
<protein>
    <submittedName>
        <fullName evidence="2">Uncharacterized protein</fullName>
    </submittedName>
</protein>
<feature type="region of interest" description="Disordered" evidence="1">
    <location>
        <begin position="257"/>
        <end position="279"/>
    </location>
</feature>
<organism evidence="2 3">
    <name type="scientific">Neolecta irregularis (strain DAH-3)</name>
    <dbReference type="NCBI Taxonomy" id="1198029"/>
    <lineage>
        <taxon>Eukaryota</taxon>
        <taxon>Fungi</taxon>
        <taxon>Dikarya</taxon>
        <taxon>Ascomycota</taxon>
        <taxon>Taphrinomycotina</taxon>
        <taxon>Neolectales</taxon>
        <taxon>Neolectaceae</taxon>
        <taxon>Neolecta</taxon>
    </lineage>
</organism>
<gene>
    <name evidence="2" type="ORF">NEOLI_005215</name>
</gene>
<keyword evidence="3" id="KW-1185">Reference proteome</keyword>
<evidence type="ECO:0000313" key="2">
    <source>
        <dbReference type="EMBL" id="OLL21965.1"/>
    </source>
</evidence>
<accession>A0A1U7LH31</accession>
<evidence type="ECO:0000256" key="1">
    <source>
        <dbReference type="SAM" id="MobiDB-lite"/>
    </source>
</evidence>
<feature type="compositionally biased region" description="Polar residues" evidence="1">
    <location>
        <begin position="262"/>
        <end position="279"/>
    </location>
</feature>
<feature type="compositionally biased region" description="Low complexity" evidence="1">
    <location>
        <begin position="202"/>
        <end position="211"/>
    </location>
</feature>
<evidence type="ECO:0000313" key="3">
    <source>
        <dbReference type="Proteomes" id="UP000186594"/>
    </source>
</evidence>
<reference evidence="2 3" key="1">
    <citation type="submission" date="2016-04" db="EMBL/GenBank/DDBJ databases">
        <title>Evolutionary innovation and constraint leading to complex multicellularity in the Ascomycota.</title>
        <authorList>
            <person name="Cisse O."/>
            <person name="Nguyen A."/>
            <person name="Hewitt D.A."/>
            <person name="Jedd G."/>
            <person name="Stajich J.E."/>
        </authorList>
    </citation>
    <scope>NUCLEOTIDE SEQUENCE [LARGE SCALE GENOMIC DNA]</scope>
    <source>
        <strain evidence="2 3">DAH-3</strain>
    </source>
</reference>
<feature type="region of interest" description="Disordered" evidence="1">
    <location>
        <begin position="163"/>
        <end position="212"/>
    </location>
</feature>